<reference evidence="5" key="1">
    <citation type="submission" date="2020-06" db="EMBL/GenBank/DDBJ databases">
        <authorList>
            <person name="Li T."/>
            <person name="Hu X."/>
            <person name="Zhang T."/>
            <person name="Song X."/>
            <person name="Zhang H."/>
            <person name="Dai N."/>
            <person name="Sheng W."/>
            <person name="Hou X."/>
            <person name="Wei L."/>
        </authorList>
    </citation>
    <scope>NUCLEOTIDE SEQUENCE</scope>
    <source>
        <strain evidence="5">G01</strain>
        <tissue evidence="5">Leaf</tissue>
    </source>
</reference>
<evidence type="ECO:0000313" key="5">
    <source>
        <dbReference type="EMBL" id="KAL0380454.1"/>
    </source>
</evidence>
<dbReference type="PROSITE" id="PS51334">
    <property type="entry name" value="PRONE"/>
    <property type="match status" value="1"/>
</dbReference>
<comment type="caution">
    <text evidence="5">The sequence shown here is derived from an EMBL/GenBank/DDBJ whole genome shotgun (WGS) entry which is preliminary data.</text>
</comment>
<evidence type="ECO:0000259" key="4">
    <source>
        <dbReference type="PROSITE" id="PS51334"/>
    </source>
</evidence>
<dbReference type="Gene3D" id="1.20.58.2010">
    <property type="entry name" value="PRONE domain, subdomain 1"/>
    <property type="match status" value="1"/>
</dbReference>
<dbReference type="Gene3D" id="1.20.58.1310">
    <property type="entry name" value="PRONE domain, subdomain 2"/>
    <property type="match status" value="1"/>
</dbReference>
<evidence type="ECO:0000256" key="3">
    <source>
        <dbReference type="SAM" id="MobiDB-lite"/>
    </source>
</evidence>
<dbReference type="PANTHER" id="PTHR33101:SF70">
    <property type="entry name" value="ROP GUANINE NUCLEOTIDE EXCHANGE FACTOR 12-LIKE"/>
    <property type="match status" value="1"/>
</dbReference>
<sequence length="270" mass="30624">MEEQALEMHYRIITDEYFDPDYFLSSVDISSEHKILDLKNKLEASVVIWKRKMTAKDNKSSWGSAVSLEKREIFEDRAETILLILKHRFPGLPQSDLDISKIQCNRVRTALSCQSCATAKIYDFVQEIHVFLSLQDVGQAVLESYSRIIESLAFTVLSRIEDVMHADNLARNPTNAEQKKASIKEPSPIKTPEKSPNDKEENTAQTPTSMTLLDFMGWNLDSGDTEAKQDAQDDAAAKHNKAPNIDTNKTTNYIDRLENLGSLRSPTERD</sequence>
<dbReference type="GO" id="GO:0005085">
    <property type="term" value="F:guanyl-nucleotide exchange factor activity"/>
    <property type="evidence" value="ECO:0007669"/>
    <property type="project" value="UniProtKB-UniRule"/>
</dbReference>
<keyword evidence="1 2" id="KW-0344">Guanine-nucleotide releasing factor</keyword>
<reference evidence="5" key="2">
    <citation type="journal article" date="2024" name="Plant">
        <title>Genomic evolution and insights into agronomic trait innovations of Sesamum species.</title>
        <authorList>
            <person name="Miao H."/>
            <person name="Wang L."/>
            <person name="Qu L."/>
            <person name="Liu H."/>
            <person name="Sun Y."/>
            <person name="Le M."/>
            <person name="Wang Q."/>
            <person name="Wei S."/>
            <person name="Zheng Y."/>
            <person name="Lin W."/>
            <person name="Duan Y."/>
            <person name="Cao H."/>
            <person name="Xiong S."/>
            <person name="Wang X."/>
            <person name="Wei L."/>
            <person name="Li C."/>
            <person name="Ma Q."/>
            <person name="Ju M."/>
            <person name="Zhao R."/>
            <person name="Li G."/>
            <person name="Mu C."/>
            <person name="Tian Q."/>
            <person name="Mei H."/>
            <person name="Zhang T."/>
            <person name="Gao T."/>
            <person name="Zhang H."/>
        </authorList>
    </citation>
    <scope>NUCLEOTIDE SEQUENCE</scope>
    <source>
        <strain evidence="5">G01</strain>
    </source>
</reference>
<protein>
    <submittedName>
        <fullName evidence="5">Rho guanine nucleotide exchange factor 8</fullName>
    </submittedName>
</protein>
<organism evidence="5">
    <name type="scientific">Sesamum angustifolium</name>
    <dbReference type="NCBI Taxonomy" id="2727405"/>
    <lineage>
        <taxon>Eukaryota</taxon>
        <taxon>Viridiplantae</taxon>
        <taxon>Streptophyta</taxon>
        <taxon>Embryophyta</taxon>
        <taxon>Tracheophyta</taxon>
        <taxon>Spermatophyta</taxon>
        <taxon>Magnoliopsida</taxon>
        <taxon>eudicotyledons</taxon>
        <taxon>Gunneridae</taxon>
        <taxon>Pentapetalae</taxon>
        <taxon>asterids</taxon>
        <taxon>lamiids</taxon>
        <taxon>Lamiales</taxon>
        <taxon>Pedaliaceae</taxon>
        <taxon>Sesamum</taxon>
    </lineage>
</organism>
<dbReference type="EMBL" id="JACGWK010000001">
    <property type="protein sequence ID" value="KAL0380454.1"/>
    <property type="molecule type" value="Genomic_DNA"/>
</dbReference>
<feature type="domain" description="PRONE" evidence="4">
    <location>
        <begin position="1"/>
        <end position="177"/>
    </location>
</feature>
<dbReference type="InterPro" id="IPR038937">
    <property type="entry name" value="RopGEF"/>
</dbReference>
<feature type="region of interest" description="Disordered" evidence="3">
    <location>
        <begin position="171"/>
        <end position="270"/>
    </location>
</feature>
<accession>A0AAW2RK93</accession>
<dbReference type="PANTHER" id="PTHR33101">
    <property type="entry name" value="ROP GUANINE NUCLEOTIDE EXCHANGE FACTOR 1"/>
    <property type="match status" value="1"/>
</dbReference>
<name>A0AAW2RK93_9LAMI</name>
<feature type="compositionally biased region" description="Basic and acidic residues" evidence="3">
    <location>
        <begin position="191"/>
        <end position="202"/>
    </location>
</feature>
<feature type="compositionally biased region" description="Basic and acidic residues" evidence="3">
    <location>
        <begin position="225"/>
        <end position="237"/>
    </location>
</feature>
<dbReference type="InterPro" id="IPR005512">
    <property type="entry name" value="PRONE_dom"/>
</dbReference>
<proteinExistence type="predicted"/>
<gene>
    <name evidence="5" type="ORF">Sangu_0109700</name>
</gene>
<dbReference type="Pfam" id="PF03759">
    <property type="entry name" value="PRONE"/>
    <property type="match status" value="2"/>
</dbReference>
<dbReference type="AlphaFoldDB" id="A0AAW2RK93"/>
<evidence type="ECO:0000256" key="2">
    <source>
        <dbReference type="PROSITE-ProRule" id="PRU00663"/>
    </source>
</evidence>
<evidence type="ECO:0000256" key="1">
    <source>
        <dbReference type="ARBA" id="ARBA00022658"/>
    </source>
</evidence>